<evidence type="ECO:0000256" key="1">
    <source>
        <dbReference type="SAM" id="MobiDB-lite"/>
    </source>
</evidence>
<organism evidence="2 3">
    <name type="scientific">Cellulomonas gelida</name>
    <dbReference type="NCBI Taxonomy" id="1712"/>
    <lineage>
        <taxon>Bacteria</taxon>
        <taxon>Bacillati</taxon>
        <taxon>Actinomycetota</taxon>
        <taxon>Actinomycetes</taxon>
        <taxon>Micrococcales</taxon>
        <taxon>Cellulomonadaceae</taxon>
        <taxon>Cellulomonas</taxon>
    </lineage>
</organism>
<dbReference type="EMBL" id="BJLQ01000026">
    <property type="protein sequence ID" value="GEA85107.1"/>
    <property type="molecule type" value="Genomic_DNA"/>
</dbReference>
<protein>
    <submittedName>
        <fullName evidence="2">Uncharacterized protein</fullName>
    </submittedName>
</protein>
<gene>
    <name evidence="2" type="ORF">CGE01nite_23580</name>
</gene>
<dbReference type="AlphaFoldDB" id="A0A4Y3KMA0"/>
<comment type="caution">
    <text evidence="2">The sequence shown here is derived from an EMBL/GenBank/DDBJ whole genome shotgun (WGS) entry which is preliminary data.</text>
</comment>
<proteinExistence type="predicted"/>
<name>A0A4Y3KMA0_9CELL</name>
<evidence type="ECO:0000313" key="3">
    <source>
        <dbReference type="Proteomes" id="UP000320461"/>
    </source>
</evidence>
<keyword evidence="3" id="KW-1185">Reference proteome</keyword>
<sequence length="102" mass="10448">MTAAGRGVVTCGCSSRGVPDEPGGGTVRVRHSTAALPRSRTVRESRPSGVTKDPPACRGDDDTTPTRRPAAAHHPFAGSTGRPRSATVLTARTGRGRQGAST</sequence>
<evidence type="ECO:0000313" key="2">
    <source>
        <dbReference type="EMBL" id="GEA85107.1"/>
    </source>
</evidence>
<dbReference type="Proteomes" id="UP000320461">
    <property type="component" value="Unassembled WGS sequence"/>
</dbReference>
<reference evidence="2 3" key="1">
    <citation type="submission" date="2019-06" db="EMBL/GenBank/DDBJ databases">
        <title>Whole genome shotgun sequence of Cellulomonas gelida NBRC 3748.</title>
        <authorList>
            <person name="Hosoyama A."/>
            <person name="Uohara A."/>
            <person name="Ohji S."/>
            <person name="Ichikawa N."/>
        </authorList>
    </citation>
    <scope>NUCLEOTIDE SEQUENCE [LARGE SCALE GENOMIC DNA]</scope>
    <source>
        <strain evidence="2 3">NBRC 3748</strain>
    </source>
</reference>
<feature type="region of interest" description="Disordered" evidence="1">
    <location>
        <begin position="1"/>
        <end position="102"/>
    </location>
</feature>
<accession>A0A4Y3KMA0</accession>